<keyword evidence="3" id="KW-1185">Reference proteome</keyword>
<dbReference type="EMBL" id="CM009757">
    <property type="protein sequence ID" value="PUZ40016.1"/>
    <property type="molecule type" value="Genomic_DNA"/>
</dbReference>
<sequence>MEEADADAVEEDLARVGGGAKRRWRDLRGGCARGRQRAPWRAPGRRTGRGRGSRRRWGTGASGALQQAAPPPQRPPQRIDAQPRRGTTISRRPTASDAAGTAPDCGTRSMASAPTPCHSPSRSLAATQPGRTFPTRGEDRGSTSLSHGRRTPK</sequence>
<dbReference type="Gramene" id="PUZ40018">
    <property type="protein sequence ID" value="PUZ40018"/>
    <property type="gene ID" value="GQ55_9G389900"/>
</dbReference>
<dbReference type="AlphaFoldDB" id="A0A2T7C9K6"/>
<proteinExistence type="predicted"/>
<gene>
    <name evidence="2" type="ORF">GQ55_9G389900</name>
</gene>
<feature type="compositionally biased region" description="Low complexity" evidence="1">
    <location>
        <begin position="58"/>
        <end position="68"/>
    </location>
</feature>
<name>A0A2T7C9K6_9POAL</name>
<organism evidence="2 3">
    <name type="scientific">Panicum hallii var. hallii</name>
    <dbReference type="NCBI Taxonomy" id="1504633"/>
    <lineage>
        <taxon>Eukaryota</taxon>
        <taxon>Viridiplantae</taxon>
        <taxon>Streptophyta</taxon>
        <taxon>Embryophyta</taxon>
        <taxon>Tracheophyta</taxon>
        <taxon>Spermatophyta</taxon>
        <taxon>Magnoliopsida</taxon>
        <taxon>Liliopsida</taxon>
        <taxon>Poales</taxon>
        <taxon>Poaceae</taxon>
        <taxon>PACMAD clade</taxon>
        <taxon>Panicoideae</taxon>
        <taxon>Panicodae</taxon>
        <taxon>Paniceae</taxon>
        <taxon>Panicinae</taxon>
        <taxon>Panicum</taxon>
        <taxon>Panicum sect. Panicum</taxon>
    </lineage>
</organism>
<accession>A0A2T7C9K6</accession>
<reference evidence="2 3" key="1">
    <citation type="submission" date="2018-04" db="EMBL/GenBank/DDBJ databases">
        <title>WGS assembly of Panicum hallii var. hallii HAL2.</title>
        <authorList>
            <person name="Lovell J."/>
            <person name="Jenkins J."/>
            <person name="Lowry D."/>
            <person name="Mamidi S."/>
            <person name="Sreedasyam A."/>
            <person name="Weng X."/>
            <person name="Barry K."/>
            <person name="Bonette J."/>
            <person name="Campitelli B."/>
            <person name="Daum C."/>
            <person name="Gordon S."/>
            <person name="Gould B."/>
            <person name="Lipzen A."/>
            <person name="MacQueen A."/>
            <person name="Palacio-Mejia J."/>
            <person name="Plott C."/>
            <person name="Shakirov E."/>
            <person name="Shu S."/>
            <person name="Yoshinaga Y."/>
            <person name="Zane M."/>
            <person name="Rokhsar D."/>
            <person name="Grimwood J."/>
            <person name="Schmutz J."/>
            <person name="Juenger T."/>
        </authorList>
    </citation>
    <scope>NUCLEOTIDE SEQUENCE [LARGE SCALE GENOMIC DNA]</scope>
    <source>
        <strain evidence="3">cv. HAL2</strain>
        <strain evidence="2">HAL2</strain>
    </source>
</reference>
<dbReference type="Gramene" id="PUZ40016">
    <property type="protein sequence ID" value="PUZ40016"/>
    <property type="gene ID" value="GQ55_9G389900"/>
</dbReference>
<evidence type="ECO:0000256" key="1">
    <source>
        <dbReference type="SAM" id="MobiDB-lite"/>
    </source>
</evidence>
<dbReference type="Gramene" id="PUZ40017">
    <property type="protein sequence ID" value="PUZ40017"/>
    <property type="gene ID" value="GQ55_9G389900"/>
</dbReference>
<dbReference type="EMBL" id="CM009757">
    <property type="protein sequence ID" value="PUZ40017.1"/>
    <property type="molecule type" value="Genomic_DNA"/>
</dbReference>
<feature type="compositionally biased region" description="Acidic residues" evidence="1">
    <location>
        <begin position="1"/>
        <end position="11"/>
    </location>
</feature>
<dbReference type="Gramene" id="PUZ40015">
    <property type="protein sequence ID" value="PUZ40015"/>
    <property type="gene ID" value="GQ55_9G389900"/>
</dbReference>
<dbReference type="EMBL" id="CM009757">
    <property type="protein sequence ID" value="PUZ40014.1"/>
    <property type="molecule type" value="Genomic_DNA"/>
</dbReference>
<evidence type="ECO:0000313" key="2">
    <source>
        <dbReference type="EMBL" id="PUZ40014.1"/>
    </source>
</evidence>
<feature type="compositionally biased region" description="Basic residues" evidence="1">
    <location>
        <begin position="34"/>
        <end position="57"/>
    </location>
</feature>
<dbReference type="Gramene" id="PUZ40014">
    <property type="protein sequence ID" value="PUZ40014"/>
    <property type="gene ID" value="GQ55_9G389900"/>
</dbReference>
<dbReference type="Proteomes" id="UP000244336">
    <property type="component" value="Chromosome 9"/>
</dbReference>
<dbReference type="EMBL" id="CM009757">
    <property type="protein sequence ID" value="PUZ40018.1"/>
    <property type="molecule type" value="Genomic_DNA"/>
</dbReference>
<feature type="region of interest" description="Disordered" evidence="1">
    <location>
        <begin position="1"/>
        <end position="153"/>
    </location>
</feature>
<protein>
    <submittedName>
        <fullName evidence="2">Uncharacterized protein</fullName>
    </submittedName>
</protein>
<evidence type="ECO:0000313" key="3">
    <source>
        <dbReference type="Proteomes" id="UP000244336"/>
    </source>
</evidence>
<dbReference type="EMBL" id="CM009757">
    <property type="protein sequence ID" value="PUZ40015.1"/>
    <property type="molecule type" value="Genomic_DNA"/>
</dbReference>
<feature type="compositionally biased region" description="Polar residues" evidence="1">
    <location>
        <begin position="118"/>
        <end position="130"/>
    </location>
</feature>